<gene>
    <name evidence="3" type="ORF">NJ959_20095</name>
</gene>
<protein>
    <submittedName>
        <fullName evidence="3">Polysaccharide deacetylase family protein</fullName>
    </submittedName>
</protein>
<evidence type="ECO:0000313" key="3">
    <source>
        <dbReference type="EMBL" id="MCP2730734.1"/>
    </source>
</evidence>
<dbReference type="Pfam" id="PF01522">
    <property type="entry name" value="Polysacc_deac_1"/>
    <property type="match status" value="1"/>
</dbReference>
<dbReference type="InterPro" id="IPR050248">
    <property type="entry name" value="Polysacc_deacetylase_ArnD"/>
</dbReference>
<feature type="region of interest" description="Disordered" evidence="1">
    <location>
        <begin position="299"/>
        <end position="331"/>
    </location>
</feature>
<feature type="region of interest" description="Disordered" evidence="1">
    <location>
        <begin position="47"/>
        <end position="75"/>
    </location>
</feature>
<evidence type="ECO:0000256" key="1">
    <source>
        <dbReference type="SAM" id="MobiDB-lite"/>
    </source>
</evidence>
<proteinExistence type="predicted"/>
<feature type="compositionally biased region" description="Pro residues" evidence="1">
    <location>
        <begin position="316"/>
        <end position="325"/>
    </location>
</feature>
<sequence>MNVTNPRLFIWRYRVLITVAAVVLGFLAGLSLPADWSIDSKLNVSVGGSERGGNSDSKVKGLSDKKNQDHQKSNGKVVAETVKQISFTSPVQFQSKTLNQVQVKPENKVVALTFDDGPWPVTTSEILNILKKNNAKATFFVVGRNVSNYPQLMGQIVADGHGVGNHTWSHEYHNHSPASAASEIDKTNDIIYKTTGVKTSLFRPPGGFLHNGLVASAHQKKNAVIMWSADSSDWKGGRITVQRLTANVLGETQPGGIVLMHDGGGDRSHTVKALPELITKLREQGYKFVTVSELLKMEVKPSPAKPASASKSTQPTPVPKKPQPNPVKHSE</sequence>
<dbReference type="InterPro" id="IPR011330">
    <property type="entry name" value="Glyco_hydro/deAcase_b/a-brl"/>
</dbReference>
<dbReference type="Proteomes" id="UP001204953">
    <property type="component" value="Unassembled WGS sequence"/>
</dbReference>
<dbReference type="InterPro" id="IPR002509">
    <property type="entry name" value="NODB_dom"/>
</dbReference>
<evidence type="ECO:0000313" key="4">
    <source>
        <dbReference type="Proteomes" id="UP001204953"/>
    </source>
</evidence>
<accession>A0AAE3GUR2</accession>
<dbReference type="EMBL" id="JAMZMM010000235">
    <property type="protein sequence ID" value="MCP2730734.1"/>
    <property type="molecule type" value="Genomic_DNA"/>
</dbReference>
<dbReference type="Gene3D" id="3.20.20.370">
    <property type="entry name" value="Glycoside hydrolase/deacetylase"/>
    <property type="match status" value="1"/>
</dbReference>
<dbReference type="CDD" id="cd10917">
    <property type="entry name" value="CE4_NodB_like_6s_7s"/>
    <property type="match status" value="1"/>
</dbReference>
<name>A0AAE3GUR2_9CYAN</name>
<organism evidence="3 4">
    <name type="scientific">Limnofasciculus baicalensis BBK-W-15</name>
    <dbReference type="NCBI Taxonomy" id="2699891"/>
    <lineage>
        <taxon>Bacteria</taxon>
        <taxon>Bacillati</taxon>
        <taxon>Cyanobacteriota</taxon>
        <taxon>Cyanophyceae</taxon>
        <taxon>Coleofasciculales</taxon>
        <taxon>Coleofasciculaceae</taxon>
        <taxon>Limnofasciculus</taxon>
        <taxon>Limnofasciculus baicalensis</taxon>
    </lineage>
</organism>
<dbReference type="PANTHER" id="PTHR10587">
    <property type="entry name" value="GLYCOSYL TRANSFERASE-RELATED"/>
    <property type="match status" value="1"/>
</dbReference>
<feature type="compositionally biased region" description="Basic and acidic residues" evidence="1">
    <location>
        <begin position="57"/>
        <end position="72"/>
    </location>
</feature>
<reference evidence="3" key="1">
    <citation type="submission" date="2022-06" db="EMBL/GenBank/DDBJ databases">
        <title>New cyanobacteria of genus Symplocastrum in benthos of Lake Baikal.</title>
        <authorList>
            <person name="Sorokovikova E."/>
            <person name="Tikhonova I."/>
            <person name="Krasnopeev A."/>
            <person name="Evseev P."/>
            <person name="Gladkikh A."/>
            <person name="Belykh O."/>
        </authorList>
    </citation>
    <scope>NUCLEOTIDE SEQUENCE</scope>
    <source>
        <strain evidence="3">BBK-W-15</strain>
    </source>
</reference>
<dbReference type="SUPFAM" id="SSF88713">
    <property type="entry name" value="Glycoside hydrolase/deacetylase"/>
    <property type="match status" value="1"/>
</dbReference>
<dbReference type="GO" id="GO:0016810">
    <property type="term" value="F:hydrolase activity, acting on carbon-nitrogen (but not peptide) bonds"/>
    <property type="evidence" value="ECO:0007669"/>
    <property type="project" value="InterPro"/>
</dbReference>
<dbReference type="GO" id="GO:0005975">
    <property type="term" value="P:carbohydrate metabolic process"/>
    <property type="evidence" value="ECO:0007669"/>
    <property type="project" value="InterPro"/>
</dbReference>
<evidence type="ECO:0000259" key="2">
    <source>
        <dbReference type="PROSITE" id="PS51677"/>
    </source>
</evidence>
<dbReference type="RefSeq" id="WP_254013487.1">
    <property type="nucleotide sequence ID" value="NZ_JAMZMM010000235.1"/>
</dbReference>
<feature type="compositionally biased region" description="Low complexity" evidence="1">
    <location>
        <begin position="300"/>
        <end position="315"/>
    </location>
</feature>
<keyword evidence="4" id="KW-1185">Reference proteome</keyword>
<dbReference type="AlphaFoldDB" id="A0AAE3GUR2"/>
<comment type="caution">
    <text evidence="3">The sequence shown here is derived from an EMBL/GenBank/DDBJ whole genome shotgun (WGS) entry which is preliminary data.</text>
</comment>
<dbReference type="PROSITE" id="PS51677">
    <property type="entry name" value="NODB"/>
    <property type="match status" value="1"/>
</dbReference>
<feature type="domain" description="NodB homology" evidence="2">
    <location>
        <begin position="108"/>
        <end position="289"/>
    </location>
</feature>